<evidence type="ECO:0000313" key="3">
    <source>
        <dbReference type="EMBL" id="PDZ94525.1"/>
    </source>
</evidence>
<dbReference type="PANTHER" id="PTHR30461">
    <property type="entry name" value="DNA-INVERTASE FROM LAMBDOID PROPHAGE"/>
    <property type="match status" value="1"/>
</dbReference>
<dbReference type="CDD" id="cd00338">
    <property type="entry name" value="Ser_Recombinase"/>
    <property type="match status" value="1"/>
</dbReference>
<evidence type="ECO:0000256" key="1">
    <source>
        <dbReference type="ARBA" id="ARBA00009913"/>
    </source>
</evidence>
<comment type="similarity">
    <text evidence="1">Belongs to the site-specific recombinase resolvase family.</text>
</comment>
<proteinExistence type="inferred from homology"/>
<dbReference type="SMART" id="SM00857">
    <property type="entry name" value="Resolvase"/>
    <property type="match status" value="1"/>
</dbReference>
<dbReference type="PANTHER" id="PTHR30461:SF26">
    <property type="entry name" value="RESOLVASE HOMOLOG YNEB"/>
    <property type="match status" value="1"/>
</dbReference>
<name>A0A9X6SSU1_BACCE</name>
<reference evidence="3 4" key="1">
    <citation type="submission" date="2017-09" db="EMBL/GenBank/DDBJ databases">
        <title>Large-scale bioinformatics analysis of Bacillus genomes uncovers conserved roles of natural products in bacterial physiology.</title>
        <authorList>
            <consortium name="Agbiome Team Llc"/>
            <person name="Bleich R.M."/>
            <person name="Grubbs K.J."/>
            <person name="Santa Maria K.C."/>
            <person name="Allen S.E."/>
            <person name="Farag S."/>
            <person name="Shank E.A."/>
            <person name="Bowers A."/>
        </authorList>
    </citation>
    <scope>NUCLEOTIDE SEQUENCE [LARGE SCALE GENOMIC DNA]</scope>
    <source>
        <strain evidence="3 4">AFS092789</strain>
    </source>
</reference>
<dbReference type="Proteomes" id="UP000219922">
    <property type="component" value="Unassembled WGS sequence"/>
</dbReference>
<accession>A0A9X6SSU1</accession>
<dbReference type="InterPro" id="IPR036162">
    <property type="entry name" value="Resolvase-like_N_sf"/>
</dbReference>
<evidence type="ECO:0000313" key="4">
    <source>
        <dbReference type="Proteomes" id="UP000219922"/>
    </source>
</evidence>
<dbReference type="GO" id="GO:0003677">
    <property type="term" value="F:DNA binding"/>
    <property type="evidence" value="ECO:0007669"/>
    <property type="project" value="InterPro"/>
</dbReference>
<evidence type="ECO:0000259" key="2">
    <source>
        <dbReference type="PROSITE" id="PS51736"/>
    </source>
</evidence>
<dbReference type="GO" id="GO:0000150">
    <property type="term" value="F:DNA strand exchange activity"/>
    <property type="evidence" value="ECO:0007669"/>
    <property type="project" value="InterPro"/>
</dbReference>
<comment type="caution">
    <text evidence="3">The sequence shown here is derived from an EMBL/GenBank/DDBJ whole genome shotgun (WGS) entry which is preliminary data.</text>
</comment>
<protein>
    <submittedName>
        <fullName evidence="3">Resolvase</fullName>
    </submittedName>
</protein>
<dbReference type="RefSeq" id="WP_098006939.1">
    <property type="nucleotide sequence ID" value="NZ_NUJB01000047.1"/>
</dbReference>
<dbReference type="InterPro" id="IPR050639">
    <property type="entry name" value="SSR_resolvase"/>
</dbReference>
<sequence>MNAIIYCRVSTQKEQQETSLVRQKEELLALANLHQMNVIKIIQEQESGYEINRNGVFEILDTIKNEKVDALLIQDETRIGRGNAKIALFHCILKQDVKIYTNSQQGELELSEADSMVLQIVSIVEEYQRKIHNLKIQRGMQRAVKNGYKPHKNIKNNHEGGREKKELPMLEIVRLRNLKLTFEEIAATLRGTGNYDVSKATVHRRYLEYMEEQKRIEEEELKKGIF</sequence>
<dbReference type="Pfam" id="PF00239">
    <property type="entry name" value="Resolvase"/>
    <property type="match status" value="1"/>
</dbReference>
<organism evidence="3 4">
    <name type="scientific">Bacillus cereus</name>
    <dbReference type="NCBI Taxonomy" id="1396"/>
    <lineage>
        <taxon>Bacteria</taxon>
        <taxon>Bacillati</taxon>
        <taxon>Bacillota</taxon>
        <taxon>Bacilli</taxon>
        <taxon>Bacillales</taxon>
        <taxon>Bacillaceae</taxon>
        <taxon>Bacillus</taxon>
        <taxon>Bacillus cereus group</taxon>
    </lineage>
</organism>
<dbReference type="SUPFAM" id="SSF53041">
    <property type="entry name" value="Resolvase-like"/>
    <property type="match status" value="1"/>
</dbReference>
<dbReference type="EMBL" id="NVMX01000173">
    <property type="protein sequence ID" value="PDZ94525.1"/>
    <property type="molecule type" value="Genomic_DNA"/>
</dbReference>
<gene>
    <name evidence="3" type="ORF">CON36_33370</name>
</gene>
<feature type="domain" description="Resolvase/invertase-type recombinase catalytic" evidence="2">
    <location>
        <begin position="2"/>
        <end position="147"/>
    </location>
</feature>
<dbReference type="InterPro" id="IPR006119">
    <property type="entry name" value="Resolv_N"/>
</dbReference>
<dbReference type="Gene3D" id="3.40.50.1390">
    <property type="entry name" value="Resolvase, N-terminal catalytic domain"/>
    <property type="match status" value="1"/>
</dbReference>
<dbReference type="PROSITE" id="PS51736">
    <property type="entry name" value="RECOMBINASES_3"/>
    <property type="match status" value="1"/>
</dbReference>
<dbReference type="AlphaFoldDB" id="A0A9X6SSU1"/>